<dbReference type="PANTHER" id="PTHR37468:SF1">
    <property type="entry name" value="SULFATE TRANSPORTER CYSZ"/>
    <property type="match status" value="1"/>
</dbReference>
<dbReference type="InterPro" id="IPR050480">
    <property type="entry name" value="CysZ-like"/>
</dbReference>
<sequence>MINFIKGMSYLSLGMVHLPTKGLKRFVILPIIFNLFVFIGLFYLIYHYLFPLSNYYINQLPSWLSFLSGVFVFFFIVSCFLFFLATFTVLFNLVAAPFNGLLAERAQYLLRNQMIPELTFAEITVRTIKRQMQFIRYFFPRFLGMCVLFFIPFIHPFFPFLWFAFNSWILSMQYQDYAMDNNLVDFKTMRQLMKQNKDESLGFGLFINFISFIPILNIISMPAGVIGGVLMFCDRHSQRLPPILIRKQ</sequence>
<keyword evidence="6 11" id="KW-0812">Transmembrane</keyword>
<feature type="transmembrane region" description="Helical" evidence="11">
    <location>
        <begin position="66"/>
        <end position="95"/>
    </location>
</feature>
<dbReference type="PANTHER" id="PTHR37468">
    <property type="entry name" value="SULFATE TRANSPORTER CYSZ"/>
    <property type="match status" value="1"/>
</dbReference>
<dbReference type="EMBL" id="UGNV01000001">
    <property type="protein sequence ID" value="STX30198.1"/>
    <property type="molecule type" value="Genomic_DNA"/>
</dbReference>
<comment type="subcellular location">
    <subcellularLocation>
        <location evidence="1">Membrane</location>
        <topology evidence="1">Multi-pass membrane protein</topology>
    </subcellularLocation>
</comment>
<gene>
    <name evidence="12" type="primary">cysZ</name>
    <name evidence="12" type="ORF">NCTC13315_02763</name>
</gene>
<dbReference type="GO" id="GO:0009675">
    <property type="term" value="F:high-affinity sulfate:proton symporter activity"/>
    <property type="evidence" value="ECO:0007669"/>
    <property type="project" value="TreeGrafter"/>
</dbReference>
<evidence type="ECO:0000256" key="1">
    <source>
        <dbReference type="ARBA" id="ARBA00004141"/>
    </source>
</evidence>
<evidence type="ECO:0000256" key="6">
    <source>
        <dbReference type="ARBA" id="ARBA00022692"/>
    </source>
</evidence>
<keyword evidence="2" id="KW-0813">Transport</keyword>
<proteinExistence type="predicted"/>
<organism evidence="12 13">
    <name type="scientific">Legionella beliardensis</name>
    <dbReference type="NCBI Taxonomy" id="91822"/>
    <lineage>
        <taxon>Bacteria</taxon>
        <taxon>Pseudomonadati</taxon>
        <taxon>Pseudomonadota</taxon>
        <taxon>Gammaproteobacteria</taxon>
        <taxon>Legionellales</taxon>
        <taxon>Legionellaceae</taxon>
        <taxon>Legionella</taxon>
    </lineage>
</organism>
<evidence type="ECO:0000256" key="8">
    <source>
        <dbReference type="ARBA" id="ARBA00023032"/>
    </source>
</evidence>
<keyword evidence="10" id="KW-0198">Cysteine biosynthesis</keyword>
<protein>
    <submittedName>
        <fullName evidence="12">Putative sulfate transport protein CysZ</fullName>
    </submittedName>
</protein>
<evidence type="ECO:0000256" key="5">
    <source>
        <dbReference type="ARBA" id="ARBA00022605"/>
    </source>
</evidence>
<feature type="transmembrane region" description="Helical" evidence="11">
    <location>
        <begin position="138"/>
        <end position="165"/>
    </location>
</feature>
<evidence type="ECO:0000256" key="11">
    <source>
        <dbReference type="SAM" id="Phobius"/>
    </source>
</evidence>
<evidence type="ECO:0000313" key="12">
    <source>
        <dbReference type="EMBL" id="STX30198.1"/>
    </source>
</evidence>
<dbReference type="NCBIfam" id="NF003433">
    <property type="entry name" value="PRK04949.1"/>
    <property type="match status" value="1"/>
</dbReference>
<evidence type="ECO:0000256" key="10">
    <source>
        <dbReference type="ARBA" id="ARBA00023192"/>
    </source>
</evidence>
<dbReference type="OrthoDB" id="5292355at2"/>
<keyword evidence="3" id="KW-1003">Cell membrane</keyword>
<dbReference type="Pfam" id="PF07264">
    <property type="entry name" value="EI24"/>
    <property type="match status" value="1"/>
</dbReference>
<evidence type="ECO:0000313" key="13">
    <source>
        <dbReference type="Proteomes" id="UP000254968"/>
    </source>
</evidence>
<evidence type="ECO:0000256" key="4">
    <source>
        <dbReference type="ARBA" id="ARBA00022519"/>
    </source>
</evidence>
<dbReference type="GO" id="GO:0005886">
    <property type="term" value="C:plasma membrane"/>
    <property type="evidence" value="ECO:0007669"/>
    <property type="project" value="TreeGrafter"/>
</dbReference>
<evidence type="ECO:0000256" key="7">
    <source>
        <dbReference type="ARBA" id="ARBA00022989"/>
    </source>
</evidence>
<dbReference type="InterPro" id="IPR059112">
    <property type="entry name" value="CysZ/EI24"/>
</dbReference>
<dbReference type="AlphaFoldDB" id="A0A378I4S9"/>
<reference evidence="12 13" key="1">
    <citation type="submission" date="2018-06" db="EMBL/GenBank/DDBJ databases">
        <authorList>
            <consortium name="Pathogen Informatics"/>
            <person name="Doyle S."/>
        </authorList>
    </citation>
    <scope>NUCLEOTIDE SEQUENCE [LARGE SCALE GENOMIC DNA]</scope>
    <source>
        <strain evidence="12 13">NCTC13315</strain>
    </source>
</reference>
<keyword evidence="8" id="KW-0764">Sulfate transport</keyword>
<feature type="transmembrane region" description="Helical" evidence="11">
    <location>
        <begin position="26"/>
        <end position="46"/>
    </location>
</feature>
<dbReference type="Proteomes" id="UP000254968">
    <property type="component" value="Unassembled WGS sequence"/>
</dbReference>
<keyword evidence="5" id="KW-0028">Amino-acid biosynthesis</keyword>
<dbReference type="GO" id="GO:0000103">
    <property type="term" value="P:sulfate assimilation"/>
    <property type="evidence" value="ECO:0007669"/>
    <property type="project" value="TreeGrafter"/>
</dbReference>
<evidence type="ECO:0000256" key="9">
    <source>
        <dbReference type="ARBA" id="ARBA00023136"/>
    </source>
</evidence>
<keyword evidence="7 11" id="KW-1133">Transmembrane helix</keyword>
<feature type="transmembrane region" description="Helical" evidence="11">
    <location>
        <begin position="203"/>
        <end position="233"/>
    </location>
</feature>
<accession>A0A378I4S9</accession>
<dbReference type="GO" id="GO:0019344">
    <property type="term" value="P:cysteine biosynthetic process"/>
    <property type="evidence" value="ECO:0007669"/>
    <property type="project" value="UniProtKB-KW"/>
</dbReference>
<keyword evidence="9 11" id="KW-0472">Membrane</keyword>
<name>A0A378I4S9_9GAMM</name>
<evidence type="ECO:0000256" key="3">
    <source>
        <dbReference type="ARBA" id="ARBA00022475"/>
    </source>
</evidence>
<evidence type="ECO:0000256" key="2">
    <source>
        <dbReference type="ARBA" id="ARBA00022448"/>
    </source>
</evidence>
<keyword evidence="4" id="KW-0997">Cell inner membrane</keyword>
<keyword evidence="13" id="KW-1185">Reference proteome</keyword>